<dbReference type="InterPro" id="IPR001309">
    <property type="entry name" value="Pept_C14_p20"/>
</dbReference>
<dbReference type="PROSITE" id="PS01122">
    <property type="entry name" value="CASPASE_CYS"/>
    <property type="match status" value="1"/>
</dbReference>
<organism evidence="11 12">
    <name type="scientific">Megalurothrips usitatus</name>
    <name type="common">bean blossom thrips</name>
    <dbReference type="NCBI Taxonomy" id="439358"/>
    <lineage>
        <taxon>Eukaryota</taxon>
        <taxon>Metazoa</taxon>
        <taxon>Ecdysozoa</taxon>
        <taxon>Arthropoda</taxon>
        <taxon>Hexapoda</taxon>
        <taxon>Insecta</taxon>
        <taxon>Pterygota</taxon>
        <taxon>Neoptera</taxon>
        <taxon>Paraneoptera</taxon>
        <taxon>Thysanoptera</taxon>
        <taxon>Terebrantia</taxon>
        <taxon>Thripoidea</taxon>
        <taxon>Thripidae</taxon>
        <taxon>Megalurothrips</taxon>
    </lineage>
</organism>
<dbReference type="InterPro" id="IPR033139">
    <property type="entry name" value="Caspase_cys_AS"/>
</dbReference>
<dbReference type="EMBL" id="JAPTSV010000016">
    <property type="protein sequence ID" value="KAJ1519563.1"/>
    <property type="molecule type" value="Genomic_DNA"/>
</dbReference>
<dbReference type="CDD" id="cd00032">
    <property type="entry name" value="CASc"/>
    <property type="match status" value="1"/>
</dbReference>
<dbReference type="Gene3D" id="3.40.50.1460">
    <property type="match status" value="1"/>
</dbReference>
<sequence length="581" mass="65064">MDDPAPQHACLLAGQVILDDASLNHGTSMTHAAAPSILCASLGRSRHETSPTTLVYPNSLECGSRANTLSQVLRREQALGQCFATGRIYQGAANLASAKSSELRARTILLQQLTCSDGDGVSTVLRSCKLAPAKAVRREDRLTHIDPECLLYGGAVVTCTYRSKWRGTYYVAFHISPDREVDRLRLLTCTCSPATSTERCCNHAMVAAMFLNRKTVEDLVKPAPGKLRRSGSVRGHGSCVSPLALLRRMSRQPPGVAPIGESEQNTDHKPDAALAAFPHYVSMFRPPPSPVAYSKAGRDDKFYYMDHKERGVALIFNHVEFDNRKEDGAPEESKYDTRKSSSKDRADLTRCLQRYGFDVRPLPDSMTTAQVMDTLDKVSREEHGARDCLCVVVLSHGRERQGRHMIITKDGEYPADQLRRYFDARSCPSLADKPKLFFIQACRGRELNRPVWIFQYEPQLSEEEEDSPDTAPFPIPSDADYFIFNATTQGRCAWKNGQGSWFIQRLCTVLEEHLERLERGEDCEDFQKLMRRVQRRVSNCTTPPDHPSTPDSMQMPSIESVFRRALLLRPKAPTATVHAKD</sequence>
<keyword evidence="12" id="KW-1185">Reference proteome</keyword>
<dbReference type="InterPro" id="IPR015917">
    <property type="entry name" value="Pept_C14A"/>
</dbReference>
<comment type="caution">
    <text evidence="11">The sequence shown here is derived from an EMBL/GenBank/DDBJ whole genome shotgun (WGS) entry which is preliminary data.</text>
</comment>
<feature type="domain" description="Caspase family p10" evidence="8">
    <location>
        <begin position="471"/>
        <end position="570"/>
    </location>
</feature>
<feature type="domain" description="SWIM-type" evidence="10">
    <location>
        <begin position="169"/>
        <end position="212"/>
    </location>
</feature>
<name>A0AAV7X578_9NEOP</name>
<accession>A0AAV7X578</accession>
<evidence type="ECO:0000256" key="6">
    <source>
        <dbReference type="PROSITE-ProRule" id="PRU00325"/>
    </source>
</evidence>
<evidence type="ECO:0000256" key="4">
    <source>
        <dbReference type="ARBA" id="ARBA00022807"/>
    </source>
</evidence>
<evidence type="ECO:0000256" key="7">
    <source>
        <dbReference type="RuleBase" id="RU003971"/>
    </source>
</evidence>
<dbReference type="GO" id="GO:0006915">
    <property type="term" value="P:apoptotic process"/>
    <property type="evidence" value="ECO:0007669"/>
    <property type="project" value="TreeGrafter"/>
</dbReference>
<dbReference type="InterPro" id="IPR011600">
    <property type="entry name" value="Pept_C14_caspase"/>
</dbReference>
<dbReference type="PANTHER" id="PTHR10454:SF232">
    <property type="entry name" value="AT03047P-RELATED"/>
    <property type="match status" value="1"/>
</dbReference>
<evidence type="ECO:0000313" key="11">
    <source>
        <dbReference type="EMBL" id="KAJ1519563.1"/>
    </source>
</evidence>
<evidence type="ECO:0000256" key="1">
    <source>
        <dbReference type="ARBA" id="ARBA00010134"/>
    </source>
</evidence>
<dbReference type="GO" id="GO:0005737">
    <property type="term" value="C:cytoplasm"/>
    <property type="evidence" value="ECO:0007669"/>
    <property type="project" value="TreeGrafter"/>
</dbReference>
<dbReference type="PROSITE" id="PS50966">
    <property type="entry name" value="ZF_SWIM"/>
    <property type="match status" value="1"/>
</dbReference>
<dbReference type="PROSITE" id="PS01121">
    <property type="entry name" value="CASPASE_HIS"/>
    <property type="match status" value="1"/>
</dbReference>
<dbReference type="InterPro" id="IPR002138">
    <property type="entry name" value="Pept_C14_p10"/>
</dbReference>
<evidence type="ECO:0008006" key="13">
    <source>
        <dbReference type="Google" id="ProtNLM"/>
    </source>
</evidence>
<comment type="similarity">
    <text evidence="1 7">Belongs to the peptidase C14A family.</text>
</comment>
<feature type="domain" description="Caspase family p20" evidence="9">
    <location>
        <begin position="309"/>
        <end position="446"/>
    </location>
</feature>
<keyword evidence="5" id="KW-0865">Zymogen</keyword>
<keyword evidence="2" id="KW-0645">Protease</keyword>
<keyword evidence="6" id="KW-0479">Metal-binding</keyword>
<dbReference type="GO" id="GO:0004197">
    <property type="term" value="F:cysteine-type endopeptidase activity"/>
    <property type="evidence" value="ECO:0007669"/>
    <property type="project" value="InterPro"/>
</dbReference>
<dbReference type="SMART" id="SM00115">
    <property type="entry name" value="CASc"/>
    <property type="match status" value="1"/>
</dbReference>
<evidence type="ECO:0000259" key="10">
    <source>
        <dbReference type="PROSITE" id="PS50966"/>
    </source>
</evidence>
<dbReference type="InterPro" id="IPR002398">
    <property type="entry name" value="Pept_C14"/>
</dbReference>
<evidence type="ECO:0000259" key="8">
    <source>
        <dbReference type="PROSITE" id="PS50207"/>
    </source>
</evidence>
<reference evidence="11" key="1">
    <citation type="submission" date="2022-12" db="EMBL/GenBank/DDBJ databases">
        <title>Chromosome-level genome assembly of the bean flower thrips Megalurothrips usitatus.</title>
        <authorList>
            <person name="Ma L."/>
            <person name="Liu Q."/>
            <person name="Li H."/>
            <person name="Cai W."/>
        </authorList>
    </citation>
    <scope>NUCLEOTIDE SEQUENCE</scope>
    <source>
        <strain evidence="11">Cailab_2022a</strain>
    </source>
</reference>
<dbReference type="PRINTS" id="PR00376">
    <property type="entry name" value="IL1BCENZYME"/>
</dbReference>
<dbReference type="PANTHER" id="PTHR10454">
    <property type="entry name" value="CASPASE"/>
    <property type="match status" value="1"/>
</dbReference>
<dbReference type="Proteomes" id="UP001075354">
    <property type="component" value="Chromosome 16"/>
</dbReference>
<dbReference type="InterPro" id="IPR007527">
    <property type="entry name" value="Znf_SWIM"/>
</dbReference>
<dbReference type="InterPro" id="IPR029030">
    <property type="entry name" value="Caspase-like_dom_sf"/>
</dbReference>
<keyword evidence="6" id="KW-0862">Zinc</keyword>
<evidence type="ECO:0000256" key="2">
    <source>
        <dbReference type="ARBA" id="ARBA00022670"/>
    </source>
</evidence>
<keyword evidence="3" id="KW-0378">Hydrolase</keyword>
<evidence type="ECO:0000256" key="5">
    <source>
        <dbReference type="ARBA" id="ARBA00023145"/>
    </source>
</evidence>
<protein>
    <recommendedName>
        <fullName evidence="13">Caspase-3</fullName>
    </recommendedName>
</protein>
<proteinExistence type="inferred from homology"/>
<gene>
    <name evidence="11" type="ORF">ONE63_004840</name>
</gene>
<dbReference type="AlphaFoldDB" id="A0AAV7X578"/>
<evidence type="ECO:0000259" key="9">
    <source>
        <dbReference type="PROSITE" id="PS50208"/>
    </source>
</evidence>
<evidence type="ECO:0000256" key="3">
    <source>
        <dbReference type="ARBA" id="ARBA00022801"/>
    </source>
</evidence>
<dbReference type="PROSITE" id="PS50207">
    <property type="entry name" value="CASPASE_P10"/>
    <property type="match status" value="1"/>
</dbReference>
<dbReference type="GO" id="GO:0008270">
    <property type="term" value="F:zinc ion binding"/>
    <property type="evidence" value="ECO:0007669"/>
    <property type="project" value="UniProtKB-KW"/>
</dbReference>
<dbReference type="Pfam" id="PF00656">
    <property type="entry name" value="Peptidase_C14"/>
    <property type="match status" value="1"/>
</dbReference>
<dbReference type="GO" id="GO:0006508">
    <property type="term" value="P:proteolysis"/>
    <property type="evidence" value="ECO:0007669"/>
    <property type="project" value="UniProtKB-KW"/>
</dbReference>
<dbReference type="GO" id="GO:0043525">
    <property type="term" value="P:positive regulation of neuron apoptotic process"/>
    <property type="evidence" value="ECO:0007669"/>
    <property type="project" value="TreeGrafter"/>
</dbReference>
<evidence type="ECO:0000313" key="12">
    <source>
        <dbReference type="Proteomes" id="UP001075354"/>
    </source>
</evidence>
<keyword evidence="6" id="KW-0863">Zinc-finger</keyword>
<dbReference type="SUPFAM" id="SSF52129">
    <property type="entry name" value="Caspase-like"/>
    <property type="match status" value="1"/>
</dbReference>
<dbReference type="PROSITE" id="PS50208">
    <property type="entry name" value="CASPASE_P20"/>
    <property type="match status" value="1"/>
</dbReference>
<dbReference type="InterPro" id="IPR016129">
    <property type="entry name" value="Caspase_his_AS"/>
</dbReference>
<keyword evidence="4" id="KW-0788">Thiol protease</keyword>